<dbReference type="RefSeq" id="XP_006833938.1">
    <property type="nucleotide sequence ID" value="XM_006833875.1"/>
</dbReference>
<evidence type="ECO:0000256" key="11">
    <source>
        <dbReference type="SAM" id="MobiDB-lite"/>
    </source>
</evidence>
<evidence type="ECO:0000256" key="4">
    <source>
        <dbReference type="ARBA" id="ARBA00007434"/>
    </source>
</evidence>
<protein>
    <recommendedName>
        <fullName evidence="10">Ubiquitin conjugation factor E4</fullName>
        <ecNumber evidence="10">2.3.2.27</ecNumber>
    </recommendedName>
    <alternativeName>
        <fullName evidence="10">RING-type E3 ubiquitin transferase E4</fullName>
    </alternativeName>
</protein>
<feature type="domain" description="U-box" evidence="12">
    <location>
        <begin position="994"/>
        <end position="1068"/>
    </location>
</feature>
<dbReference type="CDD" id="cd16657">
    <property type="entry name" value="RING-Ubox_UBE4A"/>
    <property type="match status" value="1"/>
</dbReference>
<dbReference type="GO" id="GO:0034450">
    <property type="term" value="F:ubiquitin-ubiquitin ligase activity"/>
    <property type="evidence" value="ECO:0007669"/>
    <property type="project" value="UniProtKB-UniRule"/>
</dbReference>
<comment type="subcellular location">
    <subcellularLocation>
        <location evidence="2 10">Cytoplasm</location>
    </subcellularLocation>
</comment>
<dbReference type="GO" id="GO:0000209">
    <property type="term" value="P:protein polyubiquitination"/>
    <property type="evidence" value="ECO:0007669"/>
    <property type="project" value="UniProtKB-UniRule"/>
</dbReference>
<evidence type="ECO:0000256" key="6">
    <source>
        <dbReference type="ARBA" id="ARBA00022679"/>
    </source>
</evidence>
<dbReference type="SUPFAM" id="SSF57850">
    <property type="entry name" value="RING/U-box"/>
    <property type="match status" value="1"/>
</dbReference>
<sequence length="1074" mass="123503">MTDQENNNNISSNPFAALFGSLADAKQFAAIQKEQLKQQSDEPPASPDDSDNSVSESLDEFDYSVAEISRSFRSQQEICEQLNINHMIQRIFLITLDNSDPSLKSGNGIPSRCVYLEEMAVDLDDQDWLDMNNIEQALFSRLLLQDPGNHLISMTSSTTLNLSADRDAGERHIFCYLYSCFQRAKEEITKVPENLLPFAVQCRNLTVSNTRTVLLTPEIYVNQNIHEQLVDLLLEAIQGAREYISKIYFEDVTEFLEEVIEALTMDEEVRTFPEVMIPVFDILLGRIKDLELCQILLYAYLDVLLYFTRQKDIAKVFVEYIQPKDPSNGQMYQKTLLGVILSISCLLKTPGVVENHGYFLNPSRSSPQEIKVQEANIHQFMAQFHEKIYQMLKNLLQLSPETKHCILSWLGNCLHANAGRTKIWANQMPEIFLQMYASDAFFLNLGAALLKLCQPFCKPRSSRLLTFNPTYCALKELNDEERKIKNVHMRGLDKETCLIPAVQEPKFPQNYNLVTENLVLTEYTLYLGFHRLHDQMVKINQNLHRLQVAWRDAQQSSNPAADNLREQFERLMTIYLSIKTAMTEPQMLQNCLNLQVSMAVLLVQLAIGNEGSQPIELTFPLPDGYSNLAYVPEFFADNLGDFLIFLRRFADDILETSADSLEHVLHFITIFTGSIERMKNPHLRAKLAEVLEAVMPHLDQTPNPLVSSVFHRKRVFCNFPHAPQLAEALIKVFVDIEFTGDPHQFEQKFNYRRPMYPILRYMWGTESYRESIKDLADYASKNLEAMNPPLFLRFLNLLMNDAIFLLDEAIQYLSKIKIQQIEKDRGEWDSLTPEARREKESGLQMFGQLARFHNIMSNETIGTLAFLTSEIKSLFVHPFLAERIISMLNYFLQHLVGPKMGALKVKDFSEFDFKPQQLVSDICTIYLNLGDEENFCATVPKDGRSYSPTLFAQTVRVLKKINKPGNMIVAFSNLAERIKSLADLQQQEEETYADACDEFLDPIMSTLMSDPVVLPSSRVTVDRSTIARHLLSDQTDPFNRSPLTMDQIRPNTELKEKIQRWLAERKQQQKEQLE</sequence>
<keyword evidence="7 10" id="KW-0833">Ubl conjugation pathway</keyword>
<evidence type="ECO:0000256" key="2">
    <source>
        <dbReference type="ARBA" id="ARBA00004496"/>
    </source>
</evidence>
<dbReference type="GO" id="GO:0005634">
    <property type="term" value="C:nucleus"/>
    <property type="evidence" value="ECO:0007669"/>
    <property type="project" value="TreeGrafter"/>
</dbReference>
<dbReference type="PROSITE" id="PS51698">
    <property type="entry name" value="U_BOX"/>
    <property type="match status" value="1"/>
</dbReference>
<dbReference type="InterPro" id="IPR019474">
    <property type="entry name" value="Ub_conjug_fac_E4_core"/>
</dbReference>
<dbReference type="SMART" id="SM00504">
    <property type="entry name" value="Ubox"/>
    <property type="match status" value="1"/>
</dbReference>
<comment type="catalytic activity">
    <reaction evidence="1 10">
        <text>S-ubiquitinyl-[E2 ubiquitin-conjugating enzyme]-L-cysteine + [acceptor protein]-L-lysine = [E2 ubiquitin-conjugating enzyme]-L-cysteine + N(6)-ubiquitinyl-[acceptor protein]-L-lysine.</text>
        <dbReference type="EC" id="2.3.2.27"/>
    </reaction>
</comment>
<keyword evidence="8" id="KW-0007">Acetylation</keyword>
<evidence type="ECO:0000256" key="5">
    <source>
        <dbReference type="ARBA" id="ARBA00022490"/>
    </source>
</evidence>
<evidence type="ECO:0000256" key="10">
    <source>
        <dbReference type="RuleBase" id="RU369083"/>
    </source>
</evidence>
<dbReference type="OrthoDB" id="20295at2759"/>
<dbReference type="FunFam" id="3.30.40.10:FF:000055">
    <property type="entry name" value="Ubiquitin conjugation factor e4 a"/>
    <property type="match status" value="1"/>
</dbReference>
<dbReference type="GO" id="GO:0005737">
    <property type="term" value="C:cytoplasm"/>
    <property type="evidence" value="ECO:0007669"/>
    <property type="project" value="UniProtKB-SubCell"/>
</dbReference>
<comment type="pathway">
    <text evidence="3 10">Protein modification; protein ubiquitination.</text>
</comment>
<dbReference type="GO" id="GO:0006511">
    <property type="term" value="P:ubiquitin-dependent protein catabolic process"/>
    <property type="evidence" value="ECO:0007669"/>
    <property type="project" value="InterPro"/>
</dbReference>
<keyword evidence="6 10" id="KW-0808">Transferase</keyword>
<proteinExistence type="inferred from homology"/>
<organism evidence="13 14">
    <name type="scientific">Chrysochloris asiatica</name>
    <name type="common">Cape golden mole</name>
    <dbReference type="NCBI Taxonomy" id="185453"/>
    <lineage>
        <taxon>Eukaryota</taxon>
        <taxon>Metazoa</taxon>
        <taxon>Chordata</taxon>
        <taxon>Craniata</taxon>
        <taxon>Vertebrata</taxon>
        <taxon>Euteleostomi</taxon>
        <taxon>Mammalia</taxon>
        <taxon>Eutheria</taxon>
        <taxon>Afrotheria</taxon>
        <taxon>Chrysochloridae</taxon>
        <taxon>Chrysochlorinae</taxon>
        <taxon>Chrysochloris</taxon>
    </lineage>
</organism>
<reference evidence="14" key="1">
    <citation type="submission" date="2025-08" db="UniProtKB">
        <authorList>
            <consortium name="RefSeq"/>
        </authorList>
    </citation>
    <scope>IDENTIFICATION</scope>
    <source>
        <tissue evidence="14">Spleen</tissue>
    </source>
</reference>
<evidence type="ECO:0000259" key="12">
    <source>
        <dbReference type="PROSITE" id="PS51698"/>
    </source>
</evidence>
<dbReference type="EC" id="2.3.2.27" evidence="10"/>
<dbReference type="InterPro" id="IPR003613">
    <property type="entry name" value="Ubox_domain"/>
</dbReference>
<keyword evidence="13" id="KW-1185">Reference proteome</keyword>
<dbReference type="AlphaFoldDB" id="A0A9B0T851"/>
<dbReference type="Pfam" id="PF10408">
    <property type="entry name" value="Ufd2P_core"/>
    <property type="match status" value="1"/>
</dbReference>
<evidence type="ECO:0000256" key="7">
    <source>
        <dbReference type="ARBA" id="ARBA00022786"/>
    </source>
</evidence>
<keyword evidence="5 10" id="KW-0963">Cytoplasm</keyword>
<accession>A0A9B0T851</accession>
<dbReference type="Proteomes" id="UP000504623">
    <property type="component" value="Unplaced"/>
</dbReference>
<comment type="function">
    <text evidence="10">Ubiquitin-protein ligase that probably functions as an E3 ligase in conjunction with specific E1 and E2 ligases. Also functions as an E4 ligase mediating the assembly of polyubiquitin chains on substrates ubiquitinated by another E3 ubiquitin ligase. Mediates 'Lys-48'-linked polyubiquitination of substrates.</text>
</comment>
<dbReference type="CTD" id="9354"/>
<feature type="region of interest" description="Disordered" evidence="11">
    <location>
        <begin position="31"/>
        <end position="57"/>
    </location>
</feature>
<evidence type="ECO:0000313" key="14">
    <source>
        <dbReference type="RefSeq" id="XP_006833938.1"/>
    </source>
</evidence>
<dbReference type="GeneID" id="102831149"/>
<name>A0A9B0T851_CHRAS</name>
<dbReference type="GO" id="GO:0036503">
    <property type="term" value="P:ERAD pathway"/>
    <property type="evidence" value="ECO:0007669"/>
    <property type="project" value="InterPro"/>
</dbReference>
<dbReference type="PANTHER" id="PTHR13931:SF16">
    <property type="entry name" value="UBIQUITIN CONJUGATION FACTOR E4 A"/>
    <property type="match status" value="1"/>
</dbReference>
<dbReference type="PANTHER" id="PTHR13931">
    <property type="entry name" value="UBIQUITINATION FACTOR E4"/>
    <property type="match status" value="1"/>
</dbReference>
<evidence type="ECO:0000313" key="13">
    <source>
        <dbReference type="Proteomes" id="UP000504623"/>
    </source>
</evidence>
<dbReference type="Gene3D" id="3.30.40.10">
    <property type="entry name" value="Zinc/RING finger domain, C3HC4 (zinc finger)"/>
    <property type="match status" value="1"/>
</dbReference>
<evidence type="ECO:0000256" key="1">
    <source>
        <dbReference type="ARBA" id="ARBA00000900"/>
    </source>
</evidence>
<evidence type="ECO:0000256" key="3">
    <source>
        <dbReference type="ARBA" id="ARBA00004906"/>
    </source>
</evidence>
<evidence type="ECO:0000256" key="8">
    <source>
        <dbReference type="ARBA" id="ARBA00022990"/>
    </source>
</evidence>
<comment type="function">
    <text evidence="9">Ubiquitin-protein ligase that probably functions as an E3 ligase in conjunction with specific E1 and E2 ligases. May also function as an E4 ligase mediating the assembly of polyubiquitin chains on substrates ubiquitinated by another E3 ubiquitin ligase. Mediates 'Lys-48'-linked polyubiquitination of substrates.</text>
</comment>
<dbReference type="GO" id="GO:0000151">
    <property type="term" value="C:ubiquitin ligase complex"/>
    <property type="evidence" value="ECO:0007669"/>
    <property type="project" value="UniProtKB-UniRule"/>
</dbReference>
<dbReference type="InterPro" id="IPR045132">
    <property type="entry name" value="UBE4"/>
</dbReference>
<dbReference type="Pfam" id="PF04564">
    <property type="entry name" value="U-box"/>
    <property type="match status" value="1"/>
</dbReference>
<dbReference type="InterPro" id="IPR013083">
    <property type="entry name" value="Znf_RING/FYVE/PHD"/>
</dbReference>
<gene>
    <name evidence="14" type="primary">UBE4A</name>
</gene>
<comment type="similarity">
    <text evidence="4 10">Belongs to the ubiquitin conjugation factor E4 family.</text>
</comment>
<comment type="domain">
    <text evidence="10">The U-box domain is required for the ubiquitin protein ligase activity.</text>
</comment>
<evidence type="ECO:0000256" key="9">
    <source>
        <dbReference type="ARBA" id="ARBA00037624"/>
    </source>
</evidence>